<dbReference type="SUPFAM" id="SSF116768">
    <property type="entry name" value="DNA-binding domain of EIN3-like"/>
    <property type="match status" value="1"/>
</dbReference>
<sequence>MSIFEEMSFCGNLDFFSARPAEISVSPEVEPEATVEEDYTDDELDVDELERRMWRDRMLLRKLKEQNRSKEGIDSAKQRQSQEQARRKKMSRAQDGILKYMLKMMEVCKAQGFVYGIIPEKGKPVSGASDNLRAWWKEKVRFDRNGPAAISKYQADNCIPGRSEECDAVGSTPHSLQELQDTTLGSLLSALMQHCDPPQRRFPLEKGIAPPWWPTGNEDWWPQLGLPKDQGPPPYKKPHDLKKAWKVSVLTAVIKHMFPDIAKIRKLVRQSKCLQDKMTAKESATWLAIINQEEALSRKLYPDSCPPMSAGSGSYVIGDSSDYDVEGVDDEPSNEFVNQKPQDVNLYNRRGGGAQDGLMMQPLVPTVKTEILDGNLDFSQKRKLPSTVETQMMMDHKIYTCEYPQCPYGDYRLGFLDRTSRNNHHMSCPYQNNSFSQGSAVQNFQIINGSAAPVAISFPQPKPVTSLMNQNASSQNPGLELPEDAHKKISELMSVYDANLHENTSMDVANFKRIDNQRHLPLEPQQLSQQQQLQTKQTFQFQLDDNLHGQRPMFGDSLPEEINMSFNNSVFSTNGVQFDQTKLFDSQFGINPNDCMPDFRFESPFNFPCADFSVDPPPKQDMPIWYM</sequence>
<evidence type="ECO:0000256" key="6">
    <source>
        <dbReference type="SAM" id="MobiDB-lite"/>
    </source>
</evidence>
<dbReference type="Gene3D" id="1.10.3180.10">
    <property type="entry name" value="DNA-binding domain of EIN3-like"/>
    <property type="match status" value="2"/>
</dbReference>
<dbReference type="PANTHER" id="PTHR33305">
    <property type="entry name" value="ETHYLENE INSENSITIVE 3-LIKE 2 PROTEIN"/>
    <property type="match status" value="1"/>
</dbReference>
<proteinExistence type="inferred from homology"/>
<reference evidence="8" key="1">
    <citation type="submission" date="2021-01" db="UniProtKB">
        <authorList>
            <consortium name="EnsemblPlants"/>
        </authorList>
    </citation>
    <scope>IDENTIFICATION</scope>
</reference>
<comment type="subcellular location">
    <subcellularLocation>
        <location evidence="1">Nucleus</location>
    </subcellularLocation>
</comment>
<dbReference type="GO" id="GO:0009873">
    <property type="term" value="P:ethylene-activated signaling pathway"/>
    <property type="evidence" value="ECO:0007669"/>
    <property type="project" value="UniProtKB-KW"/>
</dbReference>
<comment type="similarity">
    <text evidence="2">Belongs to the EIN3 family.</text>
</comment>
<keyword evidence="4" id="KW-0238">DNA-binding</keyword>
<evidence type="ECO:0000256" key="1">
    <source>
        <dbReference type="ARBA" id="ARBA00004123"/>
    </source>
</evidence>
<dbReference type="Proteomes" id="UP000594263">
    <property type="component" value="Unplaced"/>
</dbReference>
<name>A0A7N0SVU1_KALFE</name>
<dbReference type="GO" id="GO:0003700">
    <property type="term" value="F:DNA-binding transcription factor activity"/>
    <property type="evidence" value="ECO:0007669"/>
    <property type="project" value="InterPro"/>
</dbReference>
<dbReference type="EnsemblPlants" id="Kaladp0008s0330.1.v1.1">
    <property type="protein sequence ID" value="Kaladp0008s0330.1.v1.1.CDS.1"/>
    <property type="gene ID" value="Kaladp0008s0330.v1.1"/>
</dbReference>
<keyword evidence="5" id="KW-0539">Nucleus</keyword>
<dbReference type="InterPro" id="IPR047091">
    <property type="entry name" value="EIN3-like_DNA-bd"/>
</dbReference>
<evidence type="ECO:0000259" key="7">
    <source>
        <dbReference type="Pfam" id="PF04873"/>
    </source>
</evidence>
<keyword evidence="3" id="KW-0936">Ethylene signaling pathway</keyword>
<evidence type="ECO:0000313" key="8">
    <source>
        <dbReference type="EnsemblPlants" id="Kaladp0008s0330.1.v1.1.CDS.1"/>
    </source>
</evidence>
<evidence type="ECO:0000256" key="3">
    <source>
        <dbReference type="ARBA" id="ARBA00022745"/>
    </source>
</evidence>
<accession>A0A7N0SVU1</accession>
<dbReference type="AlphaFoldDB" id="A0A7N0SVU1"/>
<dbReference type="OMA" id="FNDRTSR"/>
<dbReference type="FunFam" id="1.10.3180.10:FF:000002">
    <property type="entry name" value="Ethylene insensitive 3-like 1"/>
    <property type="match status" value="1"/>
</dbReference>
<feature type="region of interest" description="Disordered" evidence="6">
    <location>
        <begin position="68"/>
        <end position="90"/>
    </location>
</feature>
<protein>
    <recommendedName>
        <fullName evidence="7">Ethylene insensitive 3-like DNA-binding domain-containing protein</fullName>
    </recommendedName>
</protein>
<dbReference type="Gramene" id="Kaladp0008s0330.1.v1.1">
    <property type="protein sequence ID" value="Kaladp0008s0330.1.v1.1.CDS.1"/>
    <property type="gene ID" value="Kaladp0008s0330.v1.1"/>
</dbReference>
<dbReference type="FunFam" id="1.10.3180.10:FF:000001">
    <property type="entry name" value="Ethylene insensitive 3-like 1"/>
    <property type="match status" value="1"/>
</dbReference>
<evidence type="ECO:0000256" key="4">
    <source>
        <dbReference type="ARBA" id="ARBA00023125"/>
    </source>
</evidence>
<feature type="domain" description="Ethylene insensitive 3-like DNA-binding" evidence="7">
    <location>
        <begin position="47"/>
        <end position="294"/>
    </location>
</feature>
<dbReference type="Pfam" id="PF04873">
    <property type="entry name" value="EIN3_DNA-bd"/>
    <property type="match status" value="1"/>
</dbReference>
<evidence type="ECO:0000256" key="5">
    <source>
        <dbReference type="ARBA" id="ARBA00023242"/>
    </source>
</evidence>
<evidence type="ECO:0000313" key="9">
    <source>
        <dbReference type="Proteomes" id="UP000594263"/>
    </source>
</evidence>
<organism evidence="8 9">
    <name type="scientific">Kalanchoe fedtschenkoi</name>
    <name type="common">Lavender scallops</name>
    <name type="synonym">South American air plant</name>
    <dbReference type="NCBI Taxonomy" id="63787"/>
    <lineage>
        <taxon>Eukaryota</taxon>
        <taxon>Viridiplantae</taxon>
        <taxon>Streptophyta</taxon>
        <taxon>Embryophyta</taxon>
        <taxon>Tracheophyta</taxon>
        <taxon>Spermatophyta</taxon>
        <taxon>Magnoliopsida</taxon>
        <taxon>eudicotyledons</taxon>
        <taxon>Gunneridae</taxon>
        <taxon>Pentapetalae</taxon>
        <taxon>Saxifragales</taxon>
        <taxon>Crassulaceae</taxon>
        <taxon>Kalanchoe</taxon>
    </lineage>
</organism>
<feature type="compositionally biased region" description="Basic and acidic residues" evidence="6">
    <location>
        <begin position="68"/>
        <end position="77"/>
    </location>
</feature>
<dbReference type="InterPro" id="IPR023278">
    <property type="entry name" value="Ethylene_insens-like_DNA-bd"/>
</dbReference>
<dbReference type="GO" id="GO:0000976">
    <property type="term" value="F:transcription cis-regulatory region binding"/>
    <property type="evidence" value="ECO:0007669"/>
    <property type="project" value="UniProtKB-ARBA"/>
</dbReference>
<evidence type="ECO:0000256" key="2">
    <source>
        <dbReference type="ARBA" id="ARBA00009416"/>
    </source>
</evidence>
<dbReference type="PANTHER" id="PTHR33305:SF53">
    <property type="entry name" value="ETHYLENE INSENSITIVE 3-LIKE 1 PROTEIN"/>
    <property type="match status" value="1"/>
</dbReference>
<dbReference type="GO" id="GO:0005634">
    <property type="term" value="C:nucleus"/>
    <property type="evidence" value="ECO:0007669"/>
    <property type="project" value="UniProtKB-SubCell"/>
</dbReference>
<keyword evidence="9" id="KW-1185">Reference proteome</keyword>
<dbReference type="InterPro" id="IPR006957">
    <property type="entry name" value="EIN3"/>
</dbReference>